<evidence type="ECO:0000313" key="16">
    <source>
        <dbReference type="EMBL" id="ESS69316.1"/>
    </source>
</evidence>
<evidence type="ECO:0000256" key="13">
    <source>
        <dbReference type="ARBA" id="ARBA00077165"/>
    </source>
</evidence>
<dbReference type="PANTHER" id="PTHR30098">
    <property type="entry name" value="LEUCYL/PHENYLALANYL-TRNA--PROTEIN TRANSFERASE"/>
    <property type="match status" value="1"/>
</dbReference>
<keyword evidence="2 15" id="KW-0963">Cytoplasm</keyword>
<dbReference type="Proteomes" id="UP000017842">
    <property type="component" value="Unassembled WGS sequence"/>
</dbReference>
<proteinExistence type="inferred from homology"/>
<evidence type="ECO:0000256" key="15">
    <source>
        <dbReference type="HAMAP-Rule" id="MF_00688"/>
    </source>
</evidence>
<comment type="catalytic activity">
    <reaction evidence="5 15">
        <text>L-phenylalanyl-tRNA(Phe) + an N-terminal L-alpha-aminoacyl-[protein] = an N-terminal L-phenylalanyl-L-alpha-aminoacyl-[protein] + tRNA(Phe)</text>
        <dbReference type="Rhea" id="RHEA:43632"/>
        <dbReference type="Rhea" id="RHEA-COMP:9668"/>
        <dbReference type="Rhea" id="RHEA-COMP:9699"/>
        <dbReference type="Rhea" id="RHEA-COMP:10636"/>
        <dbReference type="Rhea" id="RHEA-COMP:10637"/>
        <dbReference type="ChEBI" id="CHEBI:78442"/>
        <dbReference type="ChEBI" id="CHEBI:78531"/>
        <dbReference type="ChEBI" id="CHEBI:78597"/>
        <dbReference type="ChEBI" id="CHEBI:83561"/>
        <dbReference type="EC" id="2.3.2.6"/>
    </reaction>
</comment>
<dbReference type="SUPFAM" id="SSF55729">
    <property type="entry name" value="Acyl-CoA N-acyltransferases (Nat)"/>
    <property type="match status" value="1"/>
</dbReference>
<dbReference type="InterPro" id="IPR042203">
    <property type="entry name" value="Leu/Phe-tRNA_Trfase_C"/>
</dbReference>
<accession>V5DPE7</accession>
<protein>
    <recommendedName>
        <fullName evidence="11 15">Leucyl/phenylalanyl-tRNA--protein transferase</fullName>
        <ecNumber evidence="10 15">2.3.2.6</ecNumber>
    </recommendedName>
    <alternativeName>
        <fullName evidence="12 15">L/F-transferase</fullName>
    </alternativeName>
    <alternativeName>
        <fullName evidence="13 15">Leucyltransferase</fullName>
    </alternativeName>
    <alternativeName>
        <fullName evidence="14 15">Phenyalanyltransferase</fullName>
    </alternativeName>
</protein>
<evidence type="ECO:0000313" key="17">
    <source>
        <dbReference type="Proteomes" id="UP000017842"/>
    </source>
</evidence>
<organism evidence="16 17">
    <name type="scientific">Methyloglobulus morosus KoM1</name>
    <dbReference type="NCBI Taxonomy" id="1116472"/>
    <lineage>
        <taxon>Bacteria</taxon>
        <taxon>Pseudomonadati</taxon>
        <taxon>Pseudomonadota</taxon>
        <taxon>Gammaproteobacteria</taxon>
        <taxon>Methylococcales</taxon>
        <taxon>Methylococcaceae</taxon>
        <taxon>Methyloglobulus</taxon>
    </lineage>
</organism>
<dbReference type="FunFam" id="3.30.70.3550:FF:000001">
    <property type="entry name" value="Leucyl/phenylalanyl-tRNA--protein transferase"/>
    <property type="match status" value="1"/>
</dbReference>
<comment type="subcellular location">
    <subcellularLocation>
        <location evidence="1 15">Cytoplasm</location>
    </subcellularLocation>
</comment>
<reference evidence="16 17" key="1">
    <citation type="journal article" date="2013" name="Genome Announc.">
        <title>Draft Genome Sequence of the Methanotrophic Gammaproteobacterium Methyloglobulus morosus DSM 22980 Strain KoM1.</title>
        <authorList>
            <person name="Poehlein A."/>
            <person name="Deutzmann J.S."/>
            <person name="Daniel R."/>
            <person name="Simeonova D.D."/>
        </authorList>
    </citation>
    <scope>NUCLEOTIDE SEQUENCE [LARGE SCALE GENOMIC DNA]</scope>
    <source>
        <strain evidence="16 17">KoM1</strain>
    </source>
</reference>
<dbReference type="STRING" id="1116472.MGMO_137c00100"/>
<name>V5DPE7_9GAMM</name>
<comment type="catalytic activity">
    <reaction evidence="7 15">
        <text>N-terminal L-lysyl-[protein] + L-leucyl-tRNA(Leu) = N-terminal L-leucyl-L-lysyl-[protein] + tRNA(Leu) + H(+)</text>
        <dbReference type="Rhea" id="RHEA:12340"/>
        <dbReference type="Rhea" id="RHEA-COMP:9613"/>
        <dbReference type="Rhea" id="RHEA-COMP:9622"/>
        <dbReference type="Rhea" id="RHEA-COMP:12670"/>
        <dbReference type="Rhea" id="RHEA-COMP:12671"/>
        <dbReference type="ChEBI" id="CHEBI:15378"/>
        <dbReference type="ChEBI" id="CHEBI:65249"/>
        <dbReference type="ChEBI" id="CHEBI:78442"/>
        <dbReference type="ChEBI" id="CHEBI:78494"/>
        <dbReference type="ChEBI" id="CHEBI:133043"/>
        <dbReference type="EC" id="2.3.2.6"/>
    </reaction>
</comment>
<dbReference type="GO" id="GO:0005737">
    <property type="term" value="C:cytoplasm"/>
    <property type="evidence" value="ECO:0007669"/>
    <property type="project" value="UniProtKB-SubCell"/>
</dbReference>
<evidence type="ECO:0000256" key="14">
    <source>
        <dbReference type="ARBA" id="ARBA00083640"/>
    </source>
</evidence>
<evidence type="ECO:0000256" key="7">
    <source>
        <dbReference type="ARBA" id="ARBA00051538"/>
    </source>
</evidence>
<dbReference type="InterPro" id="IPR004616">
    <property type="entry name" value="Leu/Phe-tRNA_Trfase"/>
</dbReference>
<comment type="caution">
    <text evidence="16">The sequence shown here is derived from an EMBL/GenBank/DDBJ whole genome shotgun (WGS) entry which is preliminary data.</text>
</comment>
<gene>
    <name evidence="15 16" type="primary">aat</name>
    <name evidence="16" type="ORF">MGMO_137c00100</name>
</gene>
<dbReference type="InterPro" id="IPR016181">
    <property type="entry name" value="Acyl_CoA_acyltransferase"/>
</dbReference>
<evidence type="ECO:0000256" key="12">
    <source>
        <dbReference type="ARBA" id="ARBA00077136"/>
    </source>
</evidence>
<evidence type="ECO:0000256" key="1">
    <source>
        <dbReference type="ARBA" id="ARBA00004496"/>
    </source>
</evidence>
<dbReference type="PANTHER" id="PTHR30098:SF2">
    <property type="entry name" value="LEUCYL_PHENYLALANYL-TRNA--PROTEIN TRANSFERASE"/>
    <property type="match status" value="1"/>
</dbReference>
<dbReference type="GO" id="GO:0008914">
    <property type="term" value="F:leucyl-tRNA--protein transferase activity"/>
    <property type="evidence" value="ECO:0007669"/>
    <property type="project" value="UniProtKB-UniRule"/>
</dbReference>
<dbReference type="Gene3D" id="3.40.630.70">
    <property type="entry name" value="Leucyl/phenylalanyl-tRNA-protein transferase, C-terminal domain"/>
    <property type="match status" value="1"/>
</dbReference>
<dbReference type="InterPro" id="IPR042221">
    <property type="entry name" value="Leu/Phe-tRNA_Trfase_N"/>
</dbReference>
<dbReference type="HAMAP" id="MF_00688">
    <property type="entry name" value="Leu_Phe_trans"/>
    <property type="match status" value="1"/>
</dbReference>
<evidence type="ECO:0000256" key="4">
    <source>
        <dbReference type="ARBA" id="ARBA00023315"/>
    </source>
</evidence>
<evidence type="ECO:0000256" key="6">
    <source>
        <dbReference type="ARBA" id="ARBA00050652"/>
    </source>
</evidence>
<dbReference type="Pfam" id="PF03588">
    <property type="entry name" value="Leu_Phe_trans"/>
    <property type="match status" value="1"/>
</dbReference>
<evidence type="ECO:0000256" key="8">
    <source>
        <dbReference type="ARBA" id="ARBA00054043"/>
    </source>
</evidence>
<dbReference type="EMBL" id="AYLO01000127">
    <property type="protein sequence ID" value="ESS69316.1"/>
    <property type="molecule type" value="Genomic_DNA"/>
</dbReference>
<comment type="function">
    <text evidence="8 15">Functions in the N-end rule pathway of protein degradation where it conjugates Leu, Phe and, less efficiently, Met from aminoacyl-tRNAs to the N-termini of proteins containing an N-terminal arginine or lysine.</text>
</comment>
<sequence length="235" mass="26496">MTKKMRLTVLDPNDPEQKFPSISQALSVPDGLLAVGGCLSKNRLLNAYRQGIFPWNSPDEPILWWSPDPRLVLFPGNLSISRSLAKTLRKQKFTVTVDRVFDQVVMACAQPRKEDAGTWITNGIFQAFYGLHRSGDAHSIEVWLKGELVGGLYGLAIGQVFFGESMFHTETDASKVAFVSLVERLNGWDYKLVDCQVTTRHLMNFGAEEIPRIEFAALLERYCDQLPDAMAWQDK</sequence>
<comment type="similarity">
    <text evidence="9 15">Belongs to the L/F-transferase family.</text>
</comment>
<dbReference type="eggNOG" id="COG2360">
    <property type="taxonomic scope" value="Bacteria"/>
</dbReference>
<evidence type="ECO:0000256" key="5">
    <source>
        <dbReference type="ARBA" id="ARBA00050607"/>
    </source>
</evidence>
<evidence type="ECO:0000256" key="3">
    <source>
        <dbReference type="ARBA" id="ARBA00022679"/>
    </source>
</evidence>
<dbReference type="PATRIC" id="fig|1116472.3.peg.3423"/>
<keyword evidence="4 15" id="KW-0012">Acyltransferase</keyword>
<comment type="catalytic activity">
    <reaction evidence="6 15">
        <text>N-terminal L-arginyl-[protein] + L-leucyl-tRNA(Leu) = N-terminal L-leucyl-L-arginyl-[protein] + tRNA(Leu) + H(+)</text>
        <dbReference type="Rhea" id="RHEA:50416"/>
        <dbReference type="Rhea" id="RHEA-COMP:9613"/>
        <dbReference type="Rhea" id="RHEA-COMP:9622"/>
        <dbReference type="Rhea" id="RHEA-COMP:12672"/>
        <dbReference type="Rhea" id="RHEA-COMP:12673"/>
        <dbReference type="ChEBI" id="CHEBI:15378"/>
        <dbReference type="ChEBI" id="CHEBI:64719"/>
        <dbReference type="ChEBI" id="CHEBI:78442"/>
        <dbReference type="ChEBI" id="CHEBI:78494"/>
        <dbReference type="ChEBI" id="CHEBI:133044"/>
        <dbReference type="EC" id="2.3.2.6"/>
    </reaction>
</comment>
<dbReference type="Gene3D" id="3.30.70.3550">
    <property type="entry name" value="Leucyl/phenylalanyl-tRNA-protein transferase, N-terminal domain"/>
    <property type="match status" value="1"/>
</dbReference>
<evidence type="ECO:0000256" key="9">
    <source>
        <dbReference type="ARBA" id="ARBA00061535"/>
    </source>
</evidence>
<evidence type="ECO:0000256" key="10">
    <source>
        <dbReference type="ARBA" id="ARBA00066767"/>
    </source>
</evidence>
<keyword evidence="17" id="KW-1185">Reference proteome</keyword>
<dbReference type="NCBIfam" id="TIGR00667">
    <property type="entry name" value="aat"/>
    <property type="match status" value="1"/>
</dbReference>
<dbReference type="GO" id="GO:0030163">
    <property type="term" value="P:protein catabolic process"/>
    <property type="evidence" value="ECO:0007669"/>
    <property type="project" value="UniProtKB-UniRule"/>
</dbReference>
<dbReference type="AlphaFoldDB" id="V5DPE7"/>
<dbReference type="EC" id="2.3.2.6" evidence="10 15"/>
<evidence type="ECO:0000256" key="11">
    <source>
        <dbReference type="ARBA" id="ARBA00074372"/>
    </source>
</evidence>
<keyword evidence="3 15" id="KW-0808">Transferase</keyword>
<evidence type="ECO:0000256" key="2">
    <source>
        <dbReference type="ARBA" id="ARBA00022490"/>
    </source>
</evidence>